<dbReference type="GO" id="GO:0001937">
    <property type="term" value="P:negative regulation of endothelial cell proliferation"/>
    <property type="evidence" value="ECO:0007669"/>
    <property type="project" value="TreeGrafter"/>
</dbReference>
<gene>
    <name evidence="10" type="ORF">NHX12_012159</name>
</gene>
<comment type="subcellular location">
    <subcellularLocation>
        <location evidence="1">Membrane</location>
        <topology evidence="1">Single-pass membrane protein</topology>
    </subcellularLocation>
</comment>
<dbReference type="GO" id="GO:0016020">
    <property type="term" value="C:membrane"/>
    <property type="evidence" value="ECO:0007669"/>
    <property type="project" value="UniProtKB-SubCell"/>
</dbReference>
<keyword evidence="5 8" id="KW-0472">Membrane</keyword>
<dbReference type="EMBL" id="JANIIK010000116">
    <property type="protein sequence ID" value="KAJ3588567.1"/>
    <property type="molecule type" value="Genomic_DNA"/>
</dbReference>
<dbReference type="InterPro" id="IPR043405">
    <property type="entry name" value="Chondromodulin/Tenomodulin"/>
</dbReference>
<keyword evidence="4 8" id="KW-1133">Transmembrane helix</keyword>
<dbReference type="Proteomes" id="UP001148018">
    <property type="component" value="Unassembled WGS sequence"/>
</dbReference>
<evidence type="ECO:0000313" key="11">
    <source>
        <dbReference type="Proteomes" id="UP001148018"/>
    </source>
</evidence>
<protein>
    <recommendedName>
        <fullName evidence="9">BRICHOS domain-containing protein</fullName>
    </recommendedName>
</protein>
<evidence type="ECO:0000256" key="4">
    <source>
        <dbReference type="ARBA" id="ARBA00022989"/>
    </source>
</evidence>
<evidence type="ECO:0000256" key="3">
    <source>
        <dbReference type="ARBA" id="ARBA00022692"/>
    </source>
</evidence>
<evidence type="ECO:0000256" key="7">
    <source>
        <dbReference type="ARBA" id="ARBA00023180"/>
    </source>
</evidence>
<name>A0A9Q0I6C8_9TELE</name>
<dbReference type="SMART" id="SM01039">
    <property type="entry name" value="BRICHOS"/>
    <property type="match status" value="1"/>
</dbReference>
<dbReference type="PROSITE" id="PS50869">
    <property type="entry name" value="BRICHOS"/>
    <property type="match status" value="1"/>
</dbReference>
<evidence type="ECO:0000256" key="6">
    <source>
        <dbReference type="ARBA" id="ARBA00023157"/>
    </source>
</evidence>
<organism evidence="10 11">
    <name type="scientific">Muraenolepis orangiensis</name>
    <name type="common">Patagonian moray cod</name>
    <dbReference type="NCBI Taxonomy" id="630683"/>
    <lineage>
        <taxon>Eukaryota</taxon>
        <taxon>Metazoa</taxon>
        <taxon>Chordata</taxon>
        <taxon>Craniata</taxon>
        <taxon>Vertebrata</taxon>
        <taxon>Euteleostomi</taxon>
        <taxon>Actinopterygii</taxon>
        <taxon>Neopterygii</taxon>
        <taxon>Teleostei</taxon>
        <taxon>Neoteleostei</taxon>
        <taxon>Acanthomorphata</taxon>
        <taxon>Zeiogadaria</taxon>
        <taxon>Gadariae</taxon>
        <taxon>Gadiformes</taxon>
        <taxon>Muraenolepidoidei</taxon>
        <taxon>Muraenolepididae</taxon>
        <taxon>Muraenolepis</taxon>
    </lineage>
</organism>
<reference evidence="10" key="1">
    <citation type="submission" date="2022-07" db="EMBL/GenBank/DDBJ databases">
        <title>Chromosome-level genome of Muraenolepis orangiensis.</title>
        <authorList>
            <person name="Kim J."/>
        </authorList>
    </citation>
    <scope>NUCLEOTIDE SEQUENCE</scope>
    <source>
        <strain evidence="10">KU_S4_2022</strain>
        <tissue evidence="10">Muscle</tissue>
    </source>
</reference>
<keyword evidence="3 8" id="KW-0812">Transmembrane</keyword>
<comment type="similarity">
    <text evidence="2">Belongs to the chondromodulin-1 family.</text>
</comment>
<dbReference type="InterPro" id="IPR007084">
    <property type="entry name" value="BRICHOS_dom"/>
</dbReference>
<keyword evidence="7" id="KW-0325">Glycoprotein</keyword>
<evidence type="ECO:0000256" key="8">
    <source>
        <dbReference type="SAM" id="Phobius"/>
    </source>
</evidence>
<dbReference type="AlphaFoldDB" id="A0A9Q0I6C8"/>
<dbReference type="OrthoDB" id="5985282at2759"/>
<dbReference type="Pfam" id="PF04089">
    <property type="entry name" value="BRICHOS"/>
    <property type="match status" value="1"/>
</dbReference>
<proteinExistence type="inferred from homology"/>
<evidence type="ECO:0000259" key="9">
    <source>
        <dbReference type="PROSITE" id="PS50869"/>
    </source>
</evidence>
<comment type="caution">
    <text evidence="10">The sequence shown here is derived from an EMBL/GenBank/DDBJ whole genome shotgun (WGS) entry which is preliminary data.</text>
</comment>
<evidence type="ECO:0000256" key="2">
    <source>
        <dbReference type="ARBA" id="ARBA00009898"/>
    </source>
</evidence>
<dbReference type="PANTHER" id="PTHR14064:SF3">
    <property type="entry name" value="TENOMODULIN"/>
    <property type="match status" value="1"/>
</dbReference>
<keyword evidence="6" id="KW-1015">Disulfide bond</keyword>
<evidence type="ECO:0000256" key="5">
    <source>
        <dbReference type="ARBA" id="ARBA00023136"/>
    </source>
</evidence>
<evidence type="ECO:0000256" key="1">
    <source>
        <dbReference type="ARBA" id="ARBA00004167"/>
    </source>
</evidence>
<accession>A0A9Q0I6C8</accession>
<dbReference type="PANTHER" id="PTHR14064">
    <property type="entry name" value="CHONDROMODULIN-RELATED"/>
    <property type="match status" value="1"/>
</dbReference>
<dbReference type="GO" id="GO:0016525">
    <property type="term" value="P:negative regulation of angiogenesis"/>
    <property type="evidence" value="ECO:0007669"/>
    <property type="project" value="TreeGrafter"/>
</dbReference>
<keyword evidence="11" id="KW-1185">Reference proteome</keyword>
<evidence type="ECO:0000313" key="10">
    <source>
        <dbReference type="EMBL" id="KAJ3588567.1"/>
    </source>
</evidence>
<feature type="domain" description="BRICHOS" evidence="9">
    <location>
        <begin position="94"/>
        <end position="194"/>
    </location>
</feature>
<feature type="transmembrane region" description="Helical" evidence="8">
    <location>
        <begin position="33"/>
        <end position="55"/>
    </location>
</feature>
<dbReference type="Gene3D" id="3.30.390.150">
    <property type="match status" value="1"/>
</dbReference>
<sequence>MEARTQSNSQQVLWKDIEMGKEKTARYRTYQRLALILGLVFLALTVGVFSLRFFWGPNQAKVYDHQYKAVVDGMEMDSVLEIDPAQRIEIFRIGNGSEEVLEVHDFKNGITGIRFAKHQRCYIKTQTTRVPTMTEVASEDTEELAGDTEGVDVAMVTVEESQVWVPSEEPIASHAFLLNTKIWEMCQELPIHWIHPTPLRDAELQDEGLEDTPDAEVKGQRFARDVLDHPPVNDYRDSGIELAHSLDSKGYCCQYCHRGQRYCRRYHEPLRGYNPWPYYYKGGRVICQIIMPCNWWIARMMGRV</sequence>